<evidence type="ECO:0000313" key="2">
    <source>
        <dbReference type="Proteomes" id="UP000789508"/>
    </source>
</evidence>
<proteinExistence type="predicted"/>
<protein>
    <submittedName>
        <fullName evidence="1">14300_t:CDS:1</fullName>
    </submittedName>
</protein>
<evidence type="ECO:0000313" key="1">
    <source>
        <dbReference type="EMBL" id="CAG8758944.1"/>
    </source>
</evidence>
<accession>A0A9N9J4B3</accession>
<dbReference type="AlphaFoldDB" id="A0A9N9J4B3"/>
<feature type="non-terminal residue" evidence="1">
    <location>
        <position position="1"/>
    </location>
</feature>
<organism evidence="1 2">
    <name type="scientific">Ambispora leptoticha</name>
    <dbReference type="NCBI Taxonomy" id="144679"/>
    <lineage>
        <taxon>Eukaryota</taxon>
        <taxon>Fungi</taxon>
        <taxon>Fungi incertae sedis</taxon>
        <taxon>Mucoromycota</taxon>
        <taxon>Glomeromycotina</taxon>
        <taxon>Glomeromycetes</taxon>
        <taxon>Archaeosporales</taxon>
        <taxon>Ambisporaceae</taxon>
        <taxon>Ambispora</taxon>
    </lineage>
</organism>
<reference evidence="1" key="1">
    <citation type="submission" date="2021-06" db="EMBL/GenBank/DDBJ databases">
        <authorList>
            <person name="Kallberg Y."/>
            <person name="Tangrot J."/>
            <person name="Rosling A."/>
        </authorList>
    </citation>
    <scope>NUCLEOTIDE SEQUENCE</scope>
    <source>
        <strain evidence="1">FL130A</strain>
    </source>
</reference>
<name>A0A9N9J4B3_9GLOM</name>
<gene>
    <name evidence="1" type="ORF">ALEPTO_LOCUS13591</name>
</gene>
<keyword evidence="2" id="KW-1185">Reference proteome</keyword>
<sequence length="48" mass="5519">PSPSGATTSVLPQDNVKCNIHLKHLKKPYLQKLLEDRNWVKDLMTTLF</sequence>
<dbReference type="EMBL" id="CAJVPS010045195">
    <property type="protein sequence ID" value="CAG8758944.1"/>
    <property type="molecule type" value="Genomic_DNA"/>
</dbReference>
<comment type="caution">
    <text evidence="1">The sequence shown here is derived from an EMBL/GenBank/DDBJ whole genome shotgun (WGS) entry which is preliminary data.</text>
</comment>
<dbReference type="Proteomes" id="UP000789508">
    <property type="component" value="Unassembled WGS sequence"/>
</dbReference>